<dbReference type="EMBL" id="LN774769">
    <property type="protein sequence ID" value="CEN29343.1"/>
    <property type="molecule type" value="Genomic_DNA"/>
</dbReference>
<name>A0A0D6E015_9LACT</name>
<dbReference type="AlphaFoldDB" id="A0A0D6E015"/>
<accession>A0A0D6E015</accession>
<organism evidence="1 2">
    <name type="scientific">Pseudolactococcus piscium MKFS47</name>
    <dbReference type="NCBI Taxonomy" id="297352"/>
    <lineage>
        <taxon>Bacteria</taxon>
        <taxon>Bacillati</taxon>
        <taxon>Bacillota</taxon>
        <taxon>Bacilli</taxon>
        <taxon>Lactobacillales</taxon>
        <taxon>Streptococcaceae</taxon>
        <taxon>Pseudolactococcus</taxon>
    </lineage>
</organism>
<dbReference type="HOGENOM" id="CLU_114862_0_0_9"/>
<dbReference type="KEGG" id="lpk:LACPI_2143"/>
<sequence>MAETTLSPNDIILGAGELYLVEFTGTAVPEHATIEVGENNVGHTSGGAEFTYTPSVYDVENSYGKVVKRKITKTECSFKSGILTFSPKKIGLLTNATIVEDTVKKLSKITFGANNPLKNVLVRFVHTKDDGLKIRLTMIANATNGFTMSFQGGQETVIDAELSAIEFLKNFLAEIETELAPAGA</sequence>
<gene>
    <name evidence="1" type="ORF">LACPI_2143</name>
</gene>
<evidence type="ECO:0008006" key="3">
    <source>
        <dbReference type="Google" id="ProtNLM"/>
    </source>
</evidence>
<dbReference type="RefSeq" id="WP_047916328.1">
    <property type="nucleotide sequence ID" value="NZ_LN774769.1"/>
</dbReference>
<dbReference type="Proteomes" id="UP000033166">
    <property type="component" value="Chromosome I"/>
</dbReference>
<protein>
    <recommendedName>
        <fullName evidence="3">Phage tail protein</fullName>
    </recommendedName>
</protein>
<proteinExistence type="predicted"/>
<evidence type="ECO:0000313" key="2">
    <source>
        <dbReference type="Proteomes" id="UP000033166"/>
    </source>
</evidence>
<evidence type="ECO:0000313" key="1">
    <source>
        <dbReference type="EMBL" id="CEN29343.1"/>
    </source>
</evidence>
<reference evidence="2" key="1">
    <citation type="submission" date="2015-01" db="EMBL/GenBank/DDBJ databases">
        <authorList>
            <person name="Andreevskaya M."/>
        </authorList>
    </citation>
    <scope>NUCLEOTIDE SEQUENCE [LARGE SCALE GENOMIC DNA]</scope>
    <source>
        <strain evidence="2">MKFS47</strain>
    </source>
</reference>